<dbReference type="InterPro" id="IPR038269">
    <property type="entry name" value="SCAN_sf"/>
</dbReference>
<keyword evidence="2" id="KW-0479">Metal-binding</keyword>
<dbReference type="InterPro" id="IPR003309">
    <property type="entry name" value="SCAN_dom"/>
</dbReference>
<dbReference type="InterPro" id="IPR050916">
    <property type="entry name" value="SCAN-C2H2_zinc_finger"/>
</dbReference>
<evidence type="ECO:0000259" key="10">
    <source>
        <dbReference type="PROSITE" id="PS50804"/>
    </source>
</evidence>
<dbReference type="Proteomes" id="UP000504612">
    <property type="component" value="Unplaced"/>
</dbReference>
<dbReference type="SMART" id="SM00431">
    <property type="entry name" value="SCAN"/>
    <property type="match status" value="1"/>
</dbReference>
<dbReference type="GO" id="GO:0005634">
    <property type="term" value="C:nucleus"/>
    <property type="evidence" value="ECO:0007669"/>
    <property type="project" value="UniProtKB-SubCell"/>
</dbReference>
<dbReference type="Gene3D" id="3.30.160.60">
    <property type="entry name" value="Classic Zinc Finger"/>
    <property type="match status" value="3"/>
</dbReference>
<dbReference type="SUPFAM" id="SSF57667">
    <property type="entry name" value="beta-beta-alpha zinc fingers"/>
    <property type="match status" value="2"/>
</dbReference>
<evidence type="ECO:0000313" key="12">
    <source>
        <dbReference type="RefSeq" id="XP_026545335.1"/>
    </source>
</evidence>
<evidence type="ECO:0000256" key="8">
    <source>
        <dbReference type="SAM" id="MobiDB-lite"/>
    </source>
</evidence>
<evidence type="ECO:0000256" key="2">
    <source>
        <dbReference type="ARBA" id="ARBA00022723"/>
    </source>
</evidence>
<dbReference type="FunFam" id="3.30.160.60:FF:001818">
    <property type="entry name" value="GDNF-inducible zinc finger protein 1 isoform X1"/>
    <property type="match status" value="1"/>
</dbReference>
<name>A0A6J1VQM3_9SAUR</name>
<sequence>MEVLLEFILAKIGNYWHFNLPSEQKELKTELEDPEGDGKGKKTKAAQKGLQVTQAGTGAEFQFQKLLKPIKQELEDERQQRWETQWQKFLKTMQAPYFSERCPHLARCPPPEEIPEEFRASFPSLKGIAETKLRSSREKVFNQKTCRTCEKDPHSPVQVKDEIWDEDIDSLGEQSQCFRQFSYQEAEGPRNVCEQLWRFCHQWLKPERNTKEQILELVVLEQFLTILPEDVQGWVREGRPQTCAQAVTLAEDFLLNLQRRQQELEPYEEVVVNSPKAELDPSDTEEPGNCAEVDRDSDFGPPFFSDGDRSWSHHPEETERGESSKISPKDVRGRTNPDPCFAAGHENEEVNLHPESVQAAEFSDISSERGGRGTFLRVPEVAGRPGGQERLRHSQGNSARKMPRKKAVCKEGDSDRSPSRKRVPEHLSQKAAAEGVRKSGPCVDLAQPAKTPSYECSYCGKRWPCQSQLRRHVKIHTGERPHKCPDCGKSFSNSSNLSQHKRVHTGERPYSCKDCGKSYRRRASLVQHERETCRKGNPLNAPAVGYIVLGNCTLLCMKKMAQSGKNRVIAPKGAEAPLAAPPLNLIMGYSQEKSQAGS</sequence>
<feature type="region of interest" description="Disordered" evidence="8">
    <location>
        <begin position="27"/>
        <end position="46"/>
    </location>
</feature>
<dbReference type="AlphaFoldDB" id="A0A6J1VQM3"/>
<organism evidence="11 12">
    <name type="scientific">Notechis scutatus</name>
    <name type="common">mainland tiger snake</name>
    <dbReference type="NCBI Taxonomy" id="8663"/>
    <lineage>
        <taxon>Eukaryota</taxon>
        <taxon>Metazoa</taxon>
        <taxon>Chordata</taxon>
        <taxon>Craniata</taxon>
        <taxon>Vertebrata</taxon>
        <taxon>Euteleostomi</taxon>
        <taxon>Lepidosauria</taxon>
        <taxon>Squamata</taxon>
        <taxon>Bifurcata</taxon>
        <taxon>Unidentata</taxon>
        <taxon>Episquamata</taxon>
        <taxon>Toxicofera</taxon>
        <taxon>Serpentes</taxon>
        <taxon>Colubroidea</taxon>
        <taxon>Elapidae</taxon>
        <taxon>Hydrophiinae</taxon>
        <taxon>Notechis</taxon>
    </lineage>
</organism>
<evidence type="ECO:0000256" key="7">
    <source>
        <dbReference type="PROSITE-ProRule" id="PRU00042"/>
    </source>
</evidence>
<evidence type="ECO:0000259" key="9">
    <source>
        <dbReference type="PROSITE" id="PS50157"/>
    </source>
</evidence>
<dbReference type="PROSITE" id="PS00028">
    <property type="entry name" value="ZINC_FINGER_C2H2_1"/>
    <property type="match status" value="2"/>
</dbReference>
<dbReference type="PANTHER" id="PTHR45935">
    <property type="entry name" value="PROTEIN ZBED8-RELATED"/>
    <property type="match status" value="1"/>
</dbReference>
<feature type="compositionally biased region" description="Basic and acidic residues" evidence="8">
    <location>
        <begin position="408"/>
        <end position="428"/>
    </location>
</feature>
<dbReference type="Gene3D" id="1.10.4020.10">
    <property type="entry name" value="DNA breaking-rejoining enzymes"/>
    <property type="match status" value="1"/>
</dbReference>
<keyword evidence="5" id="KW-0862">Zinc</keyword>
<keyword evidence="3" id="KW-0677">Repeat</keyword>
<dbReference type="SMART" id="SM00355">
    <property type="entry name" value="ZnF_C2H2"/>
    <property type="match status" value="3"/>
</dbReference>
<evidence type="ECO:0000256" key="5">
    <source>
        <dbReference type="ARBA" id="ARBA00022833"/>
    </source>
</evidence>
<dbReference type="Pfam" id="PF13465">
    <property type="entry name" value="zf-H2C2_2"/>
    <property type="match status" value="1"/>
</dbReference>
<evidence type="ECO:0000256" key="1">
    <source>
        <dbReference type="ARBA" id="ARBA00004123"/>
    </source>
</evidence>
<dbReference type="InterPro" id="IPR036236">
    <property type="entry name" value="Znf_C2H2_sf"/>
</dbReference>
<dbReference type="PROSITE" id="PS50157">
    <property type="entry name" value="ZINC_FINGER_C2H2_2"/>
    <property type="match status" value="3"/>
</dbReference>
<dbReference type="Pfam" id="PF00096">
    <property type="entry name" value="zf-C2H2"/>
    <property type="match status" value="1"/>
</dbReference>
<evidence type="ECO:0000313" key="11">
    <source>
        <dbReference type="Proteomes" id="UP000504612"/>
    </source>
</evidence>
<dbReference type="RefSeq" id="XP_026545335.1">
    <property type="nucleotide sequence ID" value="XM_026689550.1"/>
</dbReference>
<evidence type="ECO:0000256" key="3">
    <source>
        <dbReference type="ARBA" id="ARBA00022737"/>
    </source>
</evidence>
<dbReference type="GeneID" id="113427077"/>
<evidence type="ECO:0000256" key="4">
    <source>
        <dbReference type="ARBA" id="ARBA00022771"/>
    </source>
</evidence>
<keyword evidence="6" id="KW-0539">Nucleus</keyword>
<feature type="region of interest" description="Disordered" evidence="8">
    <location>
        <begin position="357"/>
        <end position="434"/>
    </location>
</feature>
<gene>
    <name evidence="12" type="primary">LOC113427077</name>
</gene>
<keyword evidence="4 7" id="KW-0863">Zinc-finger</keyword>
<feature type="domain" description="SCAN box" evidence="10">
    <location>
        <begin position="176"/>
        <end position="259"/>
    </location>
</feature>
<dbReference type="FunFam" id="3.30.160.60:FF:002548">
    <property type="entry name" value="Zinc finger and SCAN domain-containing protein 29"/>
    <property type="match status" value="1"/>
</dbReference>
<dbReference type="PROSITE" id="PS50804">
    <property type="entry name" value="SCAN_BOX"/>
    <property type="match status" value="1"/>
</dbReference>
<proteinExistence type="predicted"/>
<dbReference type="FunFam" id="3.30.160.60:FF:001270">
    <property type="entry name" value="zinc finger protein 583 isoform X1"/>
    <property type="match status" value="1"/>
</dbReference>
<keyword evidence="11" id="KW-1185">Reference proteome</keyword>
<reference evidence="12" key="1">
    <citation type="submission" date="2025-08" db="UniProtKB">
        <authorList>
            <consortium name="RefSeq"/>
        </authorList>
    </citation>
    <scope>IDENTIFICATION</scope>
</reference>
<comment type="subcellular location">
    <subcellularLocation>
        <location evidence="1">Nucleus</location>
    </subcellularLocation>
</comment>
<protein>
    <submittedName>
        <fullName evidence="12">Zinc finger protein 165-like</fullName>
    </submittedName>
</protein>
<dbReference type="Pfam" id="PF02023">
    <property type="entry name" value="SCAN"/>
    <property type="match status" value="1"/>
</dbReference>
<dbReference type="FunFam" id="1.10.4020.10:FF:000001">
    <property type="entry name" value="zinc finger protein 263 isoform X1"/>
    <property type="match status" value="1"/>
</dbReference>
<feature type="compositionally biased region" description="Basic and acidic residues" evidence="8">
    <location>
        <begin position="306"/>
        <end position="335"/>
    </location>
</feature>
<dbReference type="CDD" id="cd07936">
    <property type="entry name" value="SCAN"/>
    <property type="match status" value="1"/>
</dbReference>
<feature type="domain" description="C2H2-type" evidence="9">
    <location>
        <begin position="482"/>
        <end position="509"/>
    </location>
</feature>
<feature type="domain" description="C2H2-type" evidence="9">
    <location>
        <begin position="454"/>
        <end position="481"/>
    </location>
</feature>
<dbReference type="PANTHER" id="PTHR45935:SF15">
    <property type="entry name" value="SCAN BOX DOMAIN-CONTAINING PROTEIN"/>
    <property type="match status" value="1"/>
</dbReference>
<evidence type="ECO:0000256" key="6">
    <source>
        <dbReference type="ARBA" id="ARBA00023242"/>
    </source>
</evidence>
<feature type="region of interest" description="Disordered" evidence="8">
    <location>
        <begin position="266"/>
        <end position="344"/>
    </location>
</feature>
<dbReference type="SUPFAM" id="SSF47353">
    <property type="entry name" value="Retrovirus capsid dimerization domain-like"/>
    <property type="match status" value="1"/>
</dbReference>
<dbReference type="InterPro" id="IPR013087">
    <property type="entry name" value="Znf_C2H2_type"/>
</dbReference>
<feature type="domain" description="C2H2-type" evidence="9">
    <location>
        <begin position="510"/>
        <end position="538"/>
    </location>
</feature>
<dbReference type="KEGG" id="nss:113427077"/>
<feature type="compositionally biased region" description="Basic and acidic residues" evidence="8">
    <location>
        <begin position="27"/>
        <end position="40"/>
    </location>
</feature>
<dbReference type="GO" id="GO:0008270">
    <property type="term" value="F:zinc ion binding"/>
    <property type="evidence" value="ECO:0007669"/>
    <property type="project" value="UniProtKB-KW"/>
</dbReference>
<accession>A0A6J1VQM3</accession>